<reference evidence="3" key="1">
    <citation type="submission" date="2023-03" db="EMBL/GenBank/DDBJ databases">
        <title>Massive genome expansion in bonnet fungi (Mycena s.s.) driven by repeated elements and novel gene families across ecological guilds.</title>
        <authorList>
            <consortium name="Lawrence Berkeley National Laboratory"/>
            <person name="Harder C.B."/>
            <person name="Miyauchi S."/>
            <person name="Viragh M."/>
            <person name="Kuo A."/>
            <person name="Thoen E."/>
            <person name="Andreopoulos B."/>
            <person name="Lu D."/>
            <person name="Skrede I."/>
            <person name="Drula E."/>
            <person name="Henrissat B."/>
            <person name="Morin E."/>
            <person name="Kohler A."/>
            <person name="Barry K."/>
            <person name="LaButti K."/>
            <person name="Morin E."/>
            <person name="Salamov A."/>
            <person name="Lipzen A."/>
            <person name="Mereny Z."/>
            <person name="Hegedus B."/>
            <person name="Baldrian P."/>
            <person name="Stursova M."/>
            <person name="Weitz H."/>
            <person name="Taylor A."/>
            <person name="Grigoriev I.V."/>
            <person name="Nagy L.G."/>
            <person name="Martin F."/>
            <person name="Kauserud H."/>
        </authorList>
    </citation>
    <scope>NUCLEOTIDE SEQUENCE</scope>
    <source>
        <strain evidence="3">CBHHK002</strain>
    </source>
</reference>
<dbReference type="AlphaFoldDB" id="A0AAD6ZNH7"/>
<comment type="caution">
    <text evidence="3">The sequence shown here is derived from an EMBL/GenBank/DDBJ whole genome shotgun (WGS) entry which is preliminary data.</text>
</comment>
<name>A0AAD6ZNH7_9AGAR</name>
<sequence>MSVSGTTLSKSGIAQPVLMNGGALSSKSNGEVKSEALFSEQQSALSRSHSITQSSQSIQRQESSYSSHSESSYEYRRTRLTLADCQLELKLSILTIKPRSSGVQFNVTTLNLDEHVGNLYGELVWGYQKFNASCKDVRLEGTLLVASCDCGNKEYKKATLDLNEHITYTTTRRCFEAILPDPAFTEMMSSAAWMNVAVITQPDMRGFLTNPAFQETIKGVARRAVEEVINEMREEMSRAVERAVSQVSIRAEEHVQYEIQSLTKRATLVNTAAYSGLGGLTVMSHEQRRAYNTFAPVIGIGHGHLATMKGAFSHLGHKAMAVLNGDAHQSVDAAPAIADENTQNSIEKAMKRLNLEPCPSGFPFIKREDGYRCNGGTEGGAGKHFISFKDLGLK</sequence>
<evidence type="ECO:0000256" key="1">
    <source>
        <dbReference type="SAM" id="MobiDB-lite"/>
    </source>
</evidence>
<evidence type="ECO:0000313" key="3">
    <source>
        <dbReference type="EMBL" id="KAJ7330911.1"/>
    </source>
</evidence>
<evidence type="ECO:0000259" key="2">
    <source>
        <dbReference type="Pfam" id="PF08881"/>
    </source>
</evidence>
<dbReference type="Gene3D" id="2.30.60.10">
    <property type="entry name" value="Cyanovirin-N"/>
    <property type="match status" value="1"/>
</dbReference>
<dbReference type="Proteomes" id="UP001218218">
    <property type="component" value="Unassembled WGS sequence"/>
</dbReference>
<dbReference type="InterPro" id="IPR011058">
    <property type="entry name" value="Cyanovirin-N"/>
</dbReference>
<dbReference type="InterPro" id="IPR036673">
    <property type="entry name" value="Cyanovirin-N_sf"/>
</dbReference>
<feature type="region of interest" description="Disordered" evidence="1">
    <location>
        <begin position="34"/>
        <end position="70"/>
    </location>
</feature>
<protein>
    <recommendedName>
        <fullName evidence="2">Cyanovirin-N domain-containing protein</fullName>
    </recommendedName>
</protein>
<gene>
    <name evidence="3" type="ORF">DFH08DRAFT_966668</name>
</gene>
<keyword evidence="4" id="KW-1185">Reference proteome</keyword>
<feature type="domain" description="Cyanovirin-N" evidence="2">
    <location>
        <begin position="94"/>
        <end position="167"/>
    </location>
</feature>
<dbReference type="EMBL" id="JARIHO010000036">
    <property type="protein sequence ID" value="KAJ7330911.1"/>
    <property type="molecule type" value="Genomic_DNA"/>
</dbReference>
<organism evidence="3 4">
    <name type="scientific">Mycena albidolilacea</name>
    <dbReference type="NCBI Taxonomy" id="1033008"/>
    <lineage>
        <taxon>Eukaryota</taxon>
        <taxon>Fungi</taxon>
        <taxon>Dikarya</taxon>
        <taxon>Basidiomycota</taxon>
        <taxon>Agaricomycotina</taxon>
        <taxon>Agaricomycetes</taxon>
        <taxon>Agaricomycetidae</taxon>
        <taxon>Agaricales</taxon>
        <taxon>Marasmiineae</taxon>
        <taxon>Mycenaceae</taxon>
        <taxon>Mycena</taxon>
    </lineage>
</organism>
<dbReference type="SUPFAM" id="SSF51322">
    <property type="entry name" value="Cyanovirin-N"/>
    <property type="match status" value="1"/>
</dbReference>
<accession>A0AAD6ZNH7</accession>
<evidence type="ECO:0000313" key="4">
    <source>
        <dbReference type="Proteomes" id="UP001218218"/>
    </source>
</evidence>
<proteinExistence type="predicted"/>
<dbReference type="Pfam" id="PF08881">
    <property type="entry name" value="CVNH"/>
    <property type="match status" value="1"/>
</dbReference>
<feature type="compositionally biased region" description="Low complexity" evidence="1">
    <location>
        <begin position="46"/>
        <end position="70"/>
    </location>
</feature>